<dbReference type="GO" id="GO:0003677">
    <property type="term" value="F:DNA binding"/>
    <property type="evidence" value="ECO:0007669"/>
    <property type="project" value="InterPro"/>
</dbReference>
<comment type="caution">
    <text evidence="2">The sequence shown here is derived from an EMBL/GenBank/DDBJ whole genome shotgun (WGS) entry which is preliminary data.</text>
</comment>
<dbReference type="EMBL" id="BOPH01000069">
    <property type="protein sequence ID" value="GIJ69905.1"/>
    <property type="molecule type" value="Genomic_DNA"/>
</dbReference>
<name>A0A8J3ZYP2_9ACTN</name>
<proteinExistence type="predicted"/>
<reference evidence="2" key="1">
    <citation type="submission" date="2021-01" db="EMBL/GenBank/DDBJ databases">
        <title>Whole genome shotgun sequence of Virgisporangium ochraceum NBRC 16418.</title>
        <authorList>
            <person name="Komaki H."/>
            <person name="Tamura T."/>
        </authorList>
    </citation>
    <scope>NUCLEOTIDE SEQUENCE</scope>
    <source>
        <strain evidence="2">NBRC 16418</strain>
    </source>
</reference>
<sequence length="67" mass="7559">MGRTTSGAVRPLASPAEVAEFLGVSVSTLVDWRYRRRGPAWATVGRHVRYRWSDVERWLTAQITEAA</sequence>
<dbReference type="InterPro" id="IPR041657">
    <property type="entry name" value="HTH_17"/>
</dbReference>
<evidence type="ECO:0000313" key="3">
    <source>
        <dbReference type="Proteomes" id="UP000635606"/>
    </source>
</evidence>
<dbReference type="InterPro" id="IPR036388">
    <property type="entry name" value="WH-like_DNA-bd_sf"/>
</dbReference>
<accession>A0A8J3ZYP2</accession>
<evidence type="ECO:0000259" key="1">
    <source>
        <dbReference type="Pfam" id="PF12728"/>
    </source>
</evidence>
<dbReference type="NCBIfam" id="TIGR01764">
    <property type="entry name" value="excise"/>
    <property type="match status" value="1"/>
</dbReference>
<organism evidence="2 3">
    <name type="scientific">Virgisporangium ochraceum</name>
    <dbReference type="NCBI Taxonomy" id="65505"/>
    <lineage>
        <taxon>Bacteria</taxon>
        <taxon>Bacillati</taxon>
        <taxon>Actinomycetota</taxon>
        <taxon>Actinomycetes</taxon>
        <taxon>Micromonosporales</taxon>
        <taxon>Micromonosporaceae</taxon>
        <taxon>Virgisporangium</taxon>
    </lineage>
</organism>
<dbReference type="SUPFAM" id="SSF46955">
    <property type="entry name" value="Putative DNA-binding domain"/>
    <property type="match status" value="1"/>
</dbReference>
<evidence type="ECO:0000313" key="2">
    <source>
        <dbReference type="EMBL" id="GIJ69905.1"/>
    </source>
</evidence>
<dbReference type="InterPro" id="IPR010093">
    <property type="entry name" value="SinI_DNA-bd"/>
</dbReference>
<dbReference type="Gene3D" id="1.10.10.10">
    <property type="entry name" value="Winged helix-like DNA-binding domain superfamily/Winged helix DNA-binding domain"/>
    <property type="match status" value="1"/>
</dbReference>
<dbReference type="InterPro" id="IPR009061">
    <property type="entry name" value="DNA-bd_dom_put_sf"/>
</dbReference>
<dbReference type="AlphaFoldDB" id="A0A8J3ZYP2"/>
<dbReference type="Pfam" id="PF12728">
    <property type="entry name" value="HTH_17"/>
    <property type="match status" value="1"/>
</dbReference>
<protein>
    <recommendedName>
        <fullName evidence="1">Helix-turn-helix domain-containing protein</fullName>
    </recommendedName>
</protein>
<dbReference type="Proteomes" id="UP000635606">
    <property type="component" value="Unassembled WGS sequence"/>
</dbReference>
<gene>
    <name evidence="2" type="ORF">Voc01_048220</name>
</gene>
<feature type="domain" description="Helix-turn-helix" evidence="1">
    <location>
        <begin position="14"/>
        <end position="62"/>
    </location>
</feature>
<keyword evidence="3" id="KW-1185">Reference proteome</keyword>